<keyword evidence="3" id="KW-1185">Reference proteome</keyword>
<gene>
    <name evidence="2" type="ORF">OPDIPICF_04530</name>
</gene>
<evidence type="ECO:0000313" key="2">
    <source>
        <dbReference type="EMBL" id="CAA0103211.1"/>
    </source>
</evidence>
<keyword evidence="1" id="KW-0472">Membrane</keyword>
<dbReference type="Proteomes" id="UP000441399">
    <property type="component" value="Unassembled WGS sequence"/>
</dbReference>
<sequence>MDDFFKTKVGFTIGLLAAVFTLKPLIDANSSHGFSVFGLKITIQYAYLFLMACLGLAVYFISLQFASQKHMAALDKASNACYAVALATPPIFAVFWILVLLGDLIGGMVKSIPPSFLNVMAGALTGVLASFLSSFLTKSIQSKFSKVEKEKERQVDLSLMTRASELYKSGMYDLSVLEASKVIESTLRGLLELRGVSVTDIGMGRLIDLADKNRLLTEVDVSLLHEIRKARNVSVHSVDAITQSIAKRIINLSRELIFKFDIGDEPSAYEWLEKNRQTVLKQFKSGDRKKCKKPIEMLRQAWIHRDGAVWLEIAEFFEVLLENSPELLIEMFASDAETFEEWLMQGGNQLFTDFVGGDVDRLIRNKASFEKSLSNYLASSNNELYRSIANEILEMVRSTQVREID</sequence>
<feature type="transmembrane region" description="Helical" evidence="1">
    <location>
        <begin position="79"/>
        <end position="101"/>
    </location>
</feature>
<protein>
    <submittedName>
        <fullName evidence="2">Uncharacterized protein</fullName>
    </submittedName>
</protein>
<dbReference type="OrthoDB" id="5905200at2"/>
<feature type="transmembrane region" description="Helical" evidence="1">
    <location>
        <begin position="116"/>
        <end position="136"/>
    </location>
</feature>
<keyword evidence="1" id="KW-0812">Transmembrane</keyword>
<accession>A0A5S9PHL6</accession>
<reference evidence="2 3" key="1">
    <citation type="submission" date="2019-11" db="EMBL/GenBank/DDBJ databases">
        <authorList>
            <person name="Holert J."/>
        </authorList>
    </citation>
    <scope>NUCLEOTIDE SEQUENCE [LARGE SCALE GENOMIC DNA]</scope>
    <source>
        <strain evidence="2">SB11_3</strain>
    </source>
</reference>
<dbReference type="EMBL" id="CACSIO010000009">
    <property type="protein sequence ID" value="CAA0103211.1"/>
    <property type="molecule type" value="Genomic_DNA"/>
</dbReference>
<evidence type="ECO:0000256" key="1">
    <source>
        <dbReference type="SAM" id="Phobius"/>
    </source>
</evidence>
<name>A0A5S9PHL6_9GAMM</name>
<keyword evidence="1" id="KW-1133">Transmembrane helix</keyword>
<dbReference type="AlphaFoldDB" id="A0A5S9PHL6"/>
<proteinExistence type="predicted"/>
<feature type="transmembrane region" description="Helical" evidence="1">
    <location>
        <begin position="44"/>
        <end position="67"/>
    </location>
</feature>
<evidence type="ECO:0000313" key="3">
    <source>
        <dbReference type="Proteomes" id="UP000441399"/>
    </source>
</evidence>
<organism evidence="2 3">
    <name type="scientific">BD1-7 clade bacterium</name>
    <dbReference type="NCBI Taxonomy" id="2029982"/>
    <lineage>
        <taxon>Bacteria</taxon>
        <taxon>Pseudomonadati</taxon>
        <taxon>Pseudomonadota</taxon>
        <taxon>Gammaproteobacteria</taxon>
        <taxon>Cellvibrionales</taxon>
        <taxon>Spongiibacteraceae</taxon>
        <taxon>BD1-7 clade</taxon>
    </lineage>
</organism>